<gene>
    <name evidence="2" type="ORF">THAOC_30680</name>
</gene>
<dbReference type="PANTHER" id="PTHR43975">
    <property type="entry name" value="ZGC:101858"/>
    <property type="match status" value="1"/>
</dbReference>
<keyword evidence="3" id="KW-1185">Reference proteome</keyword>
<dbReference type="Pfam" id="PF00106">
    <property type="entry name" value="adh_short"/>
    <property type="match status" value="1"/>
</dbReference>
<protein>
    <submittedName>
        <fullName evidence="2">Uncharacterized protein</fullName>
    </submittedName>
</protein>
<evidence type="ECO:0000313" key="3">
    <source>
        <dbReference type="Proteomes" id="UP000266841"/>
    </source>
</evidence>
<dbReference type="eggNOG" id="KOG0725">
    <property type="taxonomic scope" value="Eukaryota"/>
</dbReference>
<dbReference type="PRINTS" id="PR00080">
    <property type="entry name" value="SDRFAMILY"/>
</dbReference>
<evidence type="ECO:0000313" key="2">
    <source>
        <dbReference type="EMBL" id="EJK50363.1"/>
    </source>
</evidence>
<dbReference type="Proteomes" id="UP000266841">
    <property type="component" value="Unassembled WGS sequence"/>
</dbReference>
<dbReference type="InterPro" id="IPR020904">
    <property type="entry name" value="Sc_DH/Rdtase_CS"/>
</dbReference>
<proteinExistence type="inferred from homology"/>
<comment type="caution">
    <text evidence="2">The sequence shown here is derived from an EMBL/GenBank/DDBJ whole genome shotgun (WGS) entry which is preliminary data.</text>
</comment>
<dbReference type="PANTHER" id="PTHR43975:SF2">
    <property type="entry name" value="EG:BACR7A4.14 PROTEIN-RELATED"/>
    <property type="match status" value="1"/>
</dbReference>
<dbReference type="EMBL" id="AGNL01043911">
    <property type="protein sequence ID" value="EJK50363.1"/>
    <property type="molecule type" value="Genomic_DNA"/>
</dbReference>
<dbReference type="InterPro" id="IPR036291">
    <property type="entry name" value="NAD(P)-bd_dom_sf"/>
</dbReference>
<name>K0R9S6_THAOC</name>
<dbReference type="SUPFAM" id="SSF51735">
    <property type="entry name" value="NAD(P)-binding Rossmann-fold domains"/>
    <property type="match status" value="1"/>
</dbReference>
<accession>K0R9S6</accession>
<dbReference type="Gene3D" id="3.40.50.720">
    <property type="entry name" value="NAD(P)-binding Rossmann-like Domain"/>
    <property type="match status" value="1"/>
</dbReference>
<organism evidence="2 3">
    <name type="scientific">Thalassiosira oceanica</name>
    <name type="common">Marine diatom</name>
    <dbReference type="NCBI Taxonomy" id="159749"/>
    <lineage>
        <taxon>Eukaryota</taxon>
        <taxon>Sar</taxon>
        <taxon>Stramenopiles</taxon>
        <taxon>Ochrophyta</taxon>
        <taxon>Bacillariophyta</taxon>
        <taxon>Coscinodiscophyceae</taxon>
        <taxon>Thalassiosirophycidae</taxon>
        <taxon>Thalassiosirales</taxon>
        <taxon>Thalassiosiraceae</taxon>
        <taxon>Thalassiosira</taxon>
    </lineage>
</organism>
<evidence type="ECO:0000256" key="1">
    <source>
        <dbReference type="RuleBase" id="RU000363"/>
    </source>
</evidence>
<dbReference type="InterPro" id="IPR002347">
    <property type="entry name" value="SDR_fam"/>
</dbReference>
<dbReference type="PROSITE" id="PS00061">
    <property type="entry name" value="ADH_SHORT"/>
    <property type="match status" value="1"/>
</dbReference>
<comment type="similarity">
    <text evidence="1">Belongs to the short-chain dehydrogenases/reductases (SDR) family.</text>
</comment>
<sequence length="220" mass="22645">MSLDGAKCLVTGSSSGIGLAISKCLTRSGARVVGTGRNESALAQLKSDGHIVDYVVADLTGPPVRDGTTPCEHVVSMAAEKLGGLTHVVNNAGVLRAGSMESVSVDNLDYNMGANARAPFEITTHAIPHLRRAAEEAKNEVGKEGAGGSSAISPCIVNISSVNGKQSFPGCVSYCMSKAAVDMMTRCASVDLAKFGIRVNSVNPGMVPTQLQKGGGTRRL</sequence>
<dbReference type="CDD" id="cd05233">
    <property type="entry name" value="SDR_c"/>
    <property type="match status" value="1"/>
</dbReference>
<reference evidence="2 3" key="1">
    <citation type="journal article" date="2012" name="Genome Biol.">
        <title>Genome and low-iron response of an oceanic diatom adapted to chronic iron limitation.</title>
        <authorList>
            <person name="Lommer M."/>
            <person name="Specht M."/>
            <person name="Roy A.S."/>
            <person name="Kraemer L."/>
            <person name="Andreson R."/>
            <person name="Gutowska M.A."/>
            <person name="Wolf J."/>
            <person name="Bergner S.V."/>
            <person name="Schilhabel M.B."/>
            <person name="Klostermeier U.C."/>
            <person name="Beiko R.G."/>
            <person name="Rosenstiel P."/>
            <person name="Hippler M."/>
            <person name="Laroche J."/>
        </authorList>
    </citation>
    <scope>NUCLEOTIDE SEQUENCE [LARGE SCALE GENOMIC DNA]</scope>
    <source>
        <strain evidence="2 3">CCMP1005</strain>
    </source>
</reference>
<dbReference type="PRINTS" id="PR00081">
    <property type="entry name" value="GDHRDH"/>
</dbReference>
<dbReference type="OrthoDB" id="1393670at2759"/>
<dbReference type="AlphaFoldDB" id="K0R9S6"/>